<dbReference type="GeneID" id="106181023"/>
<dbReference type="SUPFAM" id="SSF48366">
    <property type="entry name" value="Ras GEF"/>
    <property type="match status" value="1"/>
</dbReference>
<dbReference type="PROSITE" id="PS50009">
    <property type="entry name" value="RASGEF_CAT"/>
    <property type="match status" value="1"/>
</dbReference>
<proteinExistence type="predicted"/>
<organism evidence="5 6">
    <name type="scientific">Lingula anatina</name>
    <name type="common">Brachiopod</name>
    <name type="synonym">Lingula unguis</name>
    <dbReference type="NCBI Taxonomy" id="7574"/>
    <lineage>
        <taxon>Eukaryota</taxon>
        <taxon>Metazoa</taxon>
        <taxon>Spiralia</taxon>
        <taxon>Lophotrochozoa</taxon>
        <taxon>Brachiopoda</taxon>
        <taxon>Linguliformea</taxon>
        <taxon>Lingulata</taxon>
        <taxon>Lingulida</taxon>
        <taxon>Linguloidea</taxon>
        <taxon>Lingulidae</taxon>
        <taxon>Lingula</taxon>
    </lineage>
</organism>
<dbReference type="Pfam" id="PF00617">
    <property type="entry name" value="RasGEF"/>
    <property type="match status" value="1"/>
</dbReference>
<dbReference type="STRING" id="7574.A0A1S3KEP7"/>
<evidence type="ECO:0000256" key="1">
    <source>
        <dbReference type="ARBA" id="ARBA00022658"/>
    </source>
</evidence>
<dbReference type="AlphaFoldDB" id="A0A1S3KEP7"/>
<dbReference type="GO" id="GO:0005886">
    <property type="term" value="C:plasma membrane"/>
    <property type="evidence" value="ECO:0007669"/>
    <property type="project" value="TreeGrafter"/>
</dbReference>
<dbReference type="GO" id="GO:0005085">
    <property type="term" value="F:guanyl-nucleotide exchange factor activity"/>
    <property type="evidence" value="ECO:0007669"/>
    <property type="project" value="UniProtKB-KW"/>
</dbReference>
<protein>
    <submittedName>
        <fullName evidence="6">Uncharacterized protein LOC106181023</fullName>
    </submittedName>
</protein>
<feature type="domain" description="Ras-GEF" evidence="4">
    <location>
        <begin position="643"/>
        <end position="909"/>
    </location>
</feature>
<dbReference type="InterPro" id="IPR036964">
    <property type="entry name" value="RASGEF_cat_dom_sf"/>
</dbReference>
<evidence type="ECO:0000313" key="6">
    <source>
        <dbReference type="RefSeq" id="XP_013420716.1"/>
    </source>
</evidence>
<dbReference type="GO" id="GO:0007265">
    <property type="term" value="P:Ras protein signal transduction"/>
    <property type="evidence" value="ECO:0007669"/>
    <property type="project" value="TreeGrafter"/>
</dbReference>
<evidence type="ECO:0000256" key="2">
    <source>
        <dbReference type="PROSITE-ProRule" id="PRU00168"/>
    </source>
</evidence>
<evidence type="ECO:0000313" key="5">
    <source>
        <dbReference type="Proteomes" id="UP000085678"/>
    </source>
</evidence>
<dbReference type="Proteomes" id="UP000085678">
    <property type="component" value="Unplaced"/>
</dbReference>
<feature type="compositionally biased region" description="Basic and acidic residues" evidence="3">
    <location>
        <begin position="518"/>
        <end position="536"/>
    </location>
</feature>
<accession>A0A1S3KEP7</accession>
<evidence type="ECO:0000259" key="4">
    <source>
        <dbReference type="PROSITE" id="PS50009"/>
    </source>
</evidence>
<dbReference type="CDD" id="cd00155">
    <property type="entry name" value="RasGEF"/>
    <property type="match status" value="1"/>
</dbReference>
<dbReference type="SMART" id="SM00147">
    <property type="entry name" value="RasGEF"/>
    <property type="match status" value="1"/>
</dbReference>
<dbReference type="OrthoDB" id="6021951at2759"/>
<evidence type="ECO:0000256" key="3">
    <source>
        <dbReference type="SAM" id="MobiDB-lite"/>
    </source>
</evidence>
<dbReference type="PANTHER" id="PTHR23113:SF368">
    <property type="entry name" value="CELL DIVISION CONTROL PROTEIN 25"/>
    <property type="match status" value="1"/>
</dbReference>
<dbReference type="InterPro" id="IPR001895">
    <property type="entry name" value="RASGEF_cat_dom"/>
</dbReference>
<dbReference type="InterPro" id="IPR008937">
    <property type="entry name" value="Ras-like_GEF"/>
</dbReference>
<dbReference type="InterPro" id="IPR023578">
    <property type="entry name" value="Ras_GEF_dom_sf"/>
</dbReference>
<dbReference type="PANTHER" id="PTHR23113">
    <property type="entry name" value="GUANINE NUCLEOTIDE EXCHANGE FACTOR"/>
    <property type="match status" value="1"/>
</dbReference>
<keyword evidence="5" id="KW-1185">Reference proteome</keyword>
<dbReference type="KEGG" id="lak:106181023"/>
<feature type="region of interest" description="Disordered" evidence="3">
    <location>
        <begin position="815"/>
        <end position="861"/>
    </location>
</feature>
<feature type="region of interest" description="Disordered" evidence="3">
    <location>
        <begin position="514"/>
        <end position="579"/>
    </location>
</feature>
<dbReference type="Gene3D" id="1.10.840.10">
    <property type="entry name" value="Ras guanine-nucleotide exchange factors catalytic domain"/>
    <property type="match status" value="1"/>
</dbReference>
<name>A0A1S3KEP7_LINAN</name>
<keyword evidence="1 2" id="KW-0344">Guanine-nucleotide releasing factor</keyword>
<gene>
    <name evidence="6" type="primary">LOC106181023</name>
</gene>
<sequence>MNSLWHFKPGVMYRLLKSPEYVEFRKVIVLQEARFMEITEEGEGIRSVHLALTADTLFIAEKCLPDYVKQPEVWTESDPELEGVELISILPLDASDIVVQDDRKYKRIHVDLPNGTARHYEYAETVRSERIWKSWVQDVAVLNRQQTEDAESHVNLTVIRVTTTKYVSSSESSDEDEEEPSRAQRRRDFLGAGSASAAAVVAPDINTIMAGAGSRSRTSTTAKTLTMRNTHRKTTQQISSEREIDSSSLQPVKCLVEKYNGFADRESKFATEKSSFSRFLSKAAYQLSQVPTMFSKKDIDSVSTIPLPEICNDIKEVETPDPLLSHDSEKFKNQKDKSVSNLKLLEDSLKEKLVDKMNARAEDEGALCLPDLLNSTGLYSPNTSDTLTPHGSQSDCSVLAKYQRQEGHRGLGYHMDRTQLLRMLSVPTVLKGGASFLEDYYRNKDEVSAERCKRKKLSASLSLKSLFPKLTKEERHFKAEIHQLRSKSDLNFTINQAGRMIEGECLMSSHALSSDYQKTSHGERSSRSDVFRDMSRPQDLQTGPNVQRCRKMSGPQPHDTEPPDDVSGARRPSSVSARKRLSRLPGLGHLLQSPEDQRATANNHLEDVLTNDIHAASNTAGVDTYFKKGYSVCERPELITDLSVDALATELTLIDKELLVRIHSSELVDCIWTQKDKYVRAPNVMMAIAFFDRVANLVATEVLLPDTPEERARIIVKFILVADRLRHMKNFNSLRAILGGLQLTPIYRLTDTWNSVKEKFSRKYKIYQDLSELMSHEKNHCRYRAALEKALHKPPCLPFIGVFLQTVLAVDTARRVAGRKQKQKSRQQHGAERHPHRRRSGFGSLSPQEEESDREKLPHLDPKKTLFKYQMSAIQYTFPSNQSVRRFLLKAQYNTDDVNYQVSCQKESRKTTSVC</sequence>
<reference evidence="6" key="1">
    <citation type="submission" date="2025-08" db="UniProtKB">
        <authorList>
            <consortium name="RefSeq"/>
        </authorList>
    </citation>
    <scope>IDENTIFICATION</scope>
    <source>
        <tissue evidence="6">Gonads</tissue>
    </source>
</reference>
<dbReference type="RefSeq" id="XP_013420716.1">
    <property type="nucleotide sequence ID" value="XM_013565262.2"/>
</dbReference>
<feature type="compositionally biased region" description="Basic residues" evidence="3">
    <location>
        <begin position="816"/>
        <end position="827"/>
    </location>
</feature>
<dbReference type="InParanoid" id="A0A1S3KEP7"/>